<name>D5BUL6_PUNMI</name>
<evidence type="ECO:0000256" key="4">
    <source>
        <dbReference type="ARBA" id="ARBA00023004"/>
    </source>
</evidence>
<dbReference type="EMBL" id="CP001751">
    <property type="protein sequence ID" value="ADE39963.1"/>
    <property type="molecule type" value="Genomic_DNA"/>
</dbReference>
<dbReference type="CDD" id="cd03479">
    <property type="entry name" value="Rieske_RO_Alpha_PhDO_like"/>
    <property type="match status" value="1"/>
</dbReference>
<evidence type="ECO:0000256" key="2">
    <source>
        <dbReference type="ARBA" id="ARBA00022723"/>
    </source>
</evidence>
<keyword evidence="1" id="KW-0001">2Fe-2S</keyword>
<feature type="region of interest" description="Disordered" evidence="6">
    <location>
        <begin position="19"/>
        <end position="40"/>
    </location>
</feature>
<protein>
    <submittedName>
        <fullName evidence="8">Iron-sulfur protein</fullName>
        <ecNumber evidence="8">1.14.12.-</ecNumber>
    </submittedName>
</protein>
<dbReference type="EC" id="1.14.12.-" evidence="8"/>
<evidence type="ECO:0000256" key="5">
    <source>
        <dbReference type="ARBA" id="ARBA00023014"/>
    </source>
</evidence>
<keyword evidence="3 8" id="KW-0560">Oxidoreductase</keyword>
<dbReference type="KEGG" id="apb:SAR116_1720"/>
<dbReference type="Pfam" id="PF00355">
    <property type="entry name" value="Rieske"/>
    <property type="match status" value="1"/>
</dbReference>
<dbReference type="Proteomes" id="UP000007460">
    <property type="component" value="Chromosome"/>
</dbReference>
<feature type="domain" description="Rieske" evidence="7">
    <location>
        <begin position="51"/>
        <end position="155"/>
    </location>
</feature>
<dbReference type="PANTHER" id="PTHR21266:SF59">
    <property type="entry name" value="BLR4922 PROTEIN"/>
    <property type="match status" value="1"/>
</dbReference>
<reference evidence="8 9" key="1">
    <citation type="journal article" date="2010" name="J. Bacteriol.">
        <title>Complete genome sequence of "Candidatus Puniceispirillum marinum" IMCC1322, a representative of the SAR116 clade in the Alphaproteobacteria.</title>
        <authorList>
            <person name="Oh H.M."/>
            <person name="Kwon K.K."/>
            <person name="Kang I."/>
            <person name="Kang S.G."/>
            <person name="Lee J.H."/>
            <person name="Kim S.J."/>
            <person name="Cho J.C."/>
        </authorList>
    </citation>
    <scope>NUCLEOTIDE SEQUENCE [LARGE SCALE GENOMIC DNA]</scope>
    <source>
        <strain evidence="8 9">IMCC1322</strain>
    </source>
</reference>
<keyword evidence="2" id="KW-0479">Metal-binding</keyword>
<dbReference type="GO" id="GO:0051537">
    <property type="term" value="F:2 iron, 2 sulfur cluster binding"/>
    <property type="evidence" value="ECO:0007669"/>
    <property type="project" value="UniProtKB-KW"/>
</dbReference>
<dbReference type="STRING" id="488538.SAR116_1720"/>
<evidence type="ECO:0000256" key="6">
    <source>
        <dbReference type="SAM" id="MobiDB-lite"/>
    </source>
</evidence>
<dbReference type="eggNOG" id="COG4638">
    <property type="taxonomic scope" value="Bacteria"/>
</dbReference>
<sequence>MEDYRDISKEWRQRSKEKFGGYNLADRPSHDPELTETGPRTPGGEYWRRFWFPICLSDEVTNRPLRKRILSEDLVVYRDQEGNCGLLHLHCSHRNMSLEFGIVEERGLRCAYHGWLYDYDGTVIETPGEPKGSPICEKVKQGAYPVKEFKGLVFAYMGPMAEIPPFPIYDTFELDGHELVPYRLSYPCNYLQVAENTMDPIHTVYLHTLVGETQFEESWGITPLLKFHDSDTSLYTTLTYRVEDMIWVRTQQTVFPTFSHVGAFWETGLKEKYFVRSSITKWTVPIDDTECMIIAWRHFGPAIDPDNKGKRDEVKIESVDFEGQTAARDYNEMQRNPGDYEAQVSIGPIARHATENLGKTDQGVMMLRNRLRRGIRDVQNGTLITHYDAEKDIKNLYTQDTVMPIPQRDDIDDDTLMATVADEVMRVITEGDKYSEKEREDFIIQNLKKIKSDPRFVVKV</sequence>
<accession>D5BUL6</accession>
<organism evidence="8 9">
    <name type="scientific">Puniceispirillum marinum (strain IMCC1322)</name>
    <dbReference type="NCBI Taxonomy" id="488538"/>
    <lineage>
        <taxon>Bacteria</taxon>
        <taxon>Pseudomonadati</taxon>
        <taxon>Pseudomonadota</taxon>
        <taxon>Alphaproteobacteria</taxon>
        <taxon>Candidatus Puniceispirillales</taxon>
        <taxon>Candidatus Puniceispirillaceae</taxon>
        <taxon>Candidatus Puniceispirillum</taxon>
    </lineage>
</organism>
<dbReference type="InterPro" id="IPR017941">
    <property type="entry name" value="Rieske_2Fe-2S"/>
</dbReference>
<dbReference type="GO" id="GO:0046872">
    <property type="term" value="F:metal ion binding"/>
    <property type="evidence" value="ECO:0007669"/>
    <property type="project" value="UniProtKB-KW"/>
</dbReference>
<keyword evidence="9" id="KW-1185">Reference proteome</keyword>
<dbReference type="CDD" id="cd08878">
    <property type="entry name" value="RHO_alpha_C_DMO-like"/>
    <property type="match status" value="1"/>
</dbReference>
<gene>
    <name evidence="8" type="ordered locus">SAR116_1720</name>
</gene>
<dbReference type="InterPro" id="IPR036922">
    <property type="entry name" value="Rieske_2Fe-2S_sf"/>
</dbReference>
<keyword evidence="4" id="KW-0408">Iron</keyword>
<dbReference type="HOGENOM" id="CLU_039484_2_2_5"/>
<dbReference type="InterPro" id="IPR050584">
    <property type="entry name" value="Cholesterol_7-desaturase"/>
</dbReference>
<evidence type="ECO:0000256" key="3">
    <source>
        <dbReference type="ARBA" id="ARBA00023002"/>
    </source>
</evidence>
<evidence type="ECO:0000313" key="8">
    <source>
        <dbReference type="EMBL" id="ADE39963.1"/>
    </source>
</evidence>
<dbReference type="AlphaFoldDB" id="D5BUL6"/>
<evidence type="ECO:0000259" key="7">
    <source>
        <dbReference type="PROSITE" id="PS51296"/>
    </source>
</evidence>
<evidence type="ECO:0000256" key="1">
    <source>
        <dbReference type="ARBA" id="ARBA00022714"/>
    </source>
</evidence>
<keyword evidence="5" id="KW-0411">Iron-sulfur</keyword>
<proteinExistence type="predicted"/>
<dbReference type="Gene3D" id="2.102.10.10">
    <property type="entry name" value="Rieske [2Fe-2S] iron-sulphur domain"/>
    <property type="match status" value="1"/>
</dbReference>
<dbReference type="SUPFAM" id="SSF50022">
    <property type="entry name" value="ISP domain"/>
    <property type="match status" value="1"/>
</dbReference>
<dbReference type="GO" id="GO:0016491">
    <property type="term" value="F:oxidoreductase activity"/>
    <property type="evidence" value="ECO:0007669"/>
    <property type="project" value="UniProtKB-KW"/>
</dbReference>
<dbReference type="PANTHER" id="PTHR21266">
    <property type="entry name" value="IRON-SULFUR DOMAIN CONTAINING PROTEIN"/>
    <property type="match status" value="1"/>
</dbReference>
<dbReference type="PROSITE" id="PS51296">
    <property type="entry name" value="RIESKE"/>
    <property type="match status" value="1"/>
</dbReference>
<dbReference type="SUPFAM" id="SSF55961">
    <property type="entry name" value="Bet v1-like"/>
    <property type="match status" value="1"/>
</dbReference>
<evidence type="ECO:0000313" key="9">
    <source>
        <dbReference type="Proteomes" id="UP000007460"/>
    </source>
</evidence>
<dbReference type="RefSeq" id="WP_013046590.1">
    <property type="nucleotide sequence ID" value="NC_014010.1"/>
</dbReference>